<dbReference type="Gene3D" id="3.40.50.720">
    <property type="entry name" value="NAD(P)-binding Rossmann-like Domain"/>
    <property type="match status" value="1"/>
</dbReference>
<dbReference type="Pfam" id="PF00596">
    <property type="entry name" value="Aldolase_II"/>
    <property type="match status" value="1"/>
</dbReference>
<dbReference type="GO" id="GO:0018482">
    <property type="term" value="F:4-formylbenzenesulfonate dehydrogenase activity"/>
    <property type="evidence" value="ECO:0007669"/>
    <property type="project" value="UniProtKB-EC"/>
</dbReference>
<dbReference type="SUPFAM" id="SSF53639">
    <property type="entry name" value="AraD/HMP-PK domain-like"/>
    <property type="match status" value="1"/>
</dbReference>
<dbReference type="EC" id="1.2.1.62" evidence="4"/>
<protein>
    <submittedName>
        <fullName evidence="4">4-formylbenzenesulfonate dehydrogenase TsaC1/TsaC2</fullName>
        <ecNumber evidence="4">1.2.1.62</ecNumber>
    </submittedName>
</protein>
<evidence type="ECO:0000256" key="1">
    <source>
        <dbReference type="ARBA" id="ARBA00006484"/>
    </source>
</evidence>
<dbReference type="PANTHER" id="PTHR43669">
    <property type="entry name" value="5-KETO-D-GLUCONATE 5-REDUCTASE"/>
    <property type="match status" value="1"/>
</dbReference>
<dbReference type="Pfam" id="PF13561">
    <property type="entry name" value="adh_short_C2"/>
    <property type="match status" value="1"/>
</dbReference>
<dbReference type="InterPro" id="IPR001303">
    <property type="entry name" value="Aldolase_II/adducin_N"/>
</dbReference>
<dbReference type="InterPro" id="IPR036291">
    <property type="entry name" value="NAD(P)-bd_dom_sf"/>
</dbReference>
<dbReference type="Proteomes" id="UP000237968">
    <property type="component" value="Unassembled WGS sequence"/>
</dbReference>
<reference evidence="4 5" key="1">
    <citation type="submission" date="2018-03" db="EMBL/GenBank/DDBJ databases">
        <title>Draft Genome Sequences of the Obligatory Marine Myxobacteria Enhygromyxa salina SWB005.</title>
        <authorList>
            <person name="Poehlein A."/>
            <person name="Moghaddam J.A."/>
            <person name="Harms H."/>
            <person name="Alanjari M."/>
            <person name="Koenig G.M."/>
            <person name="Daniel R."/>
            <person name="Schaeberle T.F."/>
        </authorList>
    </citation>
    <scope>NUCLEOTIDE SEQUENCE [LARGE SCALE GENOMIC DNA]</scope>
    <source>
        <strain evidence="4 5">SWB005</strain>
    </source>
</reference>
<dbReference type="InterPro" id="IPR002347">
    <property type="entry name" value="SDR_fam"/>
</dbReference>
<organism evidence="4 5">
    <name type="scientific">Enhygromyxa salina</name>
    <dbReference type="NCBI Taxonomy" id="215803"/>
    <lineage>
        <taxon>Bacteria</taxon>
        <taxon>Pseudomonadati</taxon>
        <taxon>Myxococcota</taxon>
        <taxon>Polyangia</taxon>
        <taxon>Nannocystales</taxon>
        <taxon>Nannocystaceae</taxon>
        <taxon>Enhygromyxa</taxon>
    </lineage>
</organism>
<dbReference type="SUPFAM" id="SSF51735">
    <property type="entry name" value="NAD(P)-binding Rossmann-fold domains"/>
    <property type="match status" value="1"/>
</dbReference>
<evidence type="ECO:0000259" key="3">
    <source>
        <dbReference type="SMART" id="SM01007"/>
    </source>
</evidence>
<proteinExistence type="inferred from homology"/>
<name>A0A2S9XRK1_9BACT</name>
<accession>A0A2S9XRK1</accession>
<keyword evidence="2 4" id="KW-0560">Oxidoreductase</keyword>
<dbReference type="RefSeq" id="WP_106393166.1">
    <property type="nucleotide sequence ID" value="NZ_PVNK01000169.1"/>
</dbReference>
<feature type="domain" description="Class II aldolase/adducin N-terminal" evidence="3">
    <location>
        <begin position="29"/>
        <end position="228"/>
    </location>
</feature>
<comment type="similarity">
    <text evidence="1">Belongs to the short-chain dehydrogenases/reductases (SDR) family.</text>
</comment>
<dbReference type="Gene3D" id="3.40.225.10">
    <property type="entry name" value="Class II aldolase/adducin N-terminal domain"/>
    <property type="match status" value="1"/>
</dbReference>
<gene>
    <name evidence="4" type="primary">tsaC1_1</name>
    <name evidence="4" type="ORF">ENSA5_38450</name>
</gene>
<evidence type="ECO:0000313" key="4">
    <source>
        <dbReference type="EMBL" id="PRP95493.1"/>
    </source>
</evidence>
<evidence type="ECO:0000313" key="5">
    <source>
        <dbReference type="Proteomes" id="UP000237968"/>
    </source>
</evidence>
<sequence length="679" mass="73500">MDSRWSDEEARDYVERYATAPHSNEDVALRVYSSRLIGREPSLVLHGGGNTSVKTELVDDTGATVEVLCVKGSGWNLGDIEPAGLPAVRLSTLTALRSLDALSDEDMVNAQRTRLLDASAPNPSVETLLHAFLPAKFIDHSHADAILACVDQPEAERICRAVFGDRLALVPYVMPGFALSKLAAEVAAQHPRAEGLLLLQHGLFTWGATARESYERHIRAVDQAERYIGTWREAQAPSASTSQERVELSRFGPELRGRLGEGERRYFFDVRHSEAIRRYLDRDDLAEVSQRGPVTPDHVIRTKATPLILDLREVPAQRHTATIDEALATFRAAYRDYFERQSAARPEREFTGLDPDPRVVLAPGAGALIGVGTSLKAASVAADLYEHTIDVIEAAEAIGRYQALPEADLFDMEYWSLEQAKLGRHKPRPLDGRIVYVSGAAGGIGAATARAFARAGASLYLVDREAEGLAELAESLDAASEIVDVSDEQALRRSVHNCALTYGGLDGVVSNAGFAPQSDIATCPTQLLEASFAVNFFAHHWLASEAFSLFERQGMGGFLLFNASKAAFNPGPKFGPYALPKAALVALTKQYALEGGARGIRANAVNADRIRTGLMSADEVERRAAARGLDVDAYFESNLLRREVTADDVAEAFVHLALAPSTTGCVLTVDGGNIAASPR</sequence>
<dbReference type="PRINTS" id="PR00081">
    <property type="entry name" value="GDHRDH"/>
</dbReference>
<dbReference type="SMART" id="SM01007">
    <property type="entry name" value="Aldolase_II"/>
    <property type="match status" value="1"/>
</dbReference>
<dbReference type="OrthoDB" id="9774430at2"/>
<dbReference type="NCBIfam" id="NF006192">
    <property type="entry name" value="PRK08324.1-6"/>
    <property type="match status" value="1"/>
</dbReference>
<evidence type="ECO:0000256" key="2">
    <source>
        <dbReference type="ARBA" id="ARBA00023002"/>
    </source>
</evidence>
<comment type="caution">
    <text evidence="4">The sequence shown here is derived from an EMBL/GenBank/DDBJ whole genome shotgun (WGS) entry which is preliminary data.</text>
</comment>
<dbReference type="AlphaFoldDB" id="A0A2S9XRK1"/>
<dbReference type="PANTHER" id="PTHR43669:SF3">
    <property type="entry name" value="ALCOHOL DEHYDROGENASE, PUTATIVE (AFU_ORTHOLOGUE AFUA_3G03445)-RELATED"/>
    <property type="match status" value="1"/>
</dbReference>
<dbReference type="EMBL" id="PVNK01000169">
    <property type="protein sequence ID" value="PRP95493.1"/>
    <property type="molecule type" value="Genomic_DNA"/>
</dbReference>
<keyword evidence="5" id="KW-1185">Reference proteome</keyword>
<dbReference type="InterPro" id="IPR036409">
    <property type="entry name" value="Aldolase_II/adducin_N_sf"/>
</dbReference>